<evidence type="ECO:0000313" key="1">
    <source>
        <dbReference type="EMBL" id="EYC30126.1"/>
    </source>
</evidence>
<organism evidence="1 2">
    <name type="scientific">Ancylostoma ceylanicum</name>
    <dbReference type="NCBI Taxonomy" id="53326"/>
    <lineage>
        <taxon>Eukaryota</taxon>
        <taxon>Metazoa</taxon>
        <taxon>Ecdysozoa</taxon>
        <taxon>Nematoda</taxon>
        <taxon>Chromadorea</taxon>
        <taxon>Rhabditida</taxon>
        <taxon>Rhabditina</taxon>
        <taxon>Rhabditomorpha</taxon>
        <taxon>Strongyloidea</taxon>
        <taxon>Ancylostomatidae</taxon>
        <taxon>Ancylostomatinae</taxon>
        <taxon>Ancylostoma</taxon>
    </lineage>
</organism>
<dbReference type="EMBL" id="JARK01001341">
    <property type="protein sequence ID" value="EYC30126.1"/>
    <property type="molecule type" value="Genomic_DNA"/>
</dbReference>
<dbReference type="AlphaFoldDB" id="A0A016VS49"/>
<evidence type="ECO:0000313" key="2">
    <source>
        <dbReference type="Proteomes" id="UP000024635"/>
    </source>
</evidence>
<keyword evidence="2" id="KW-1185">Reference proteome</keyword>
<proteinExistence type="predicted"/>
<dbReference type="Proteomes" id="UP000024635">
    <property type="component" value="Unassembled WGS sequence"/>
</dbReference>
<name>A0A016VS49_9BILA</name>
<protein>
    <submittedName>
        <fullName evidence="1">Uncharacterized protein</fullName>
    </submittedName>
</protein>
<accession>A0A016VS49</accession>
<gene>
    <name evidence="1" type="primary">Acey_s0005.g2463</name>
    <name evidence="1" type="ORF">Y032_0005g2463</name>
</gene>
<comment type="caution">
    <text evidence="1">The sequence shown here is derived from an EMBL/GenBank/DDBJ whole genome shotgun (WGS) entry which is preliminary data.</text>
</comment>
<sequence length="93" mass="9856">MWPSLFCSFEQNRHGCLEPVRSIKEAQLASITKSFCETLAIDSPCCETSAANFSILSSTSSAPSPLSSRIDDSGEGAADFVVDGEVEIVEGHG</sequence>
<reference evidence="2" key="1">
    <citation type="journal article" date="2015" name="Nat. Genet.">
        <title>The genome and transcriptome of the zoonotic hookworm Ancylostoma ceylanicum identify infection-specific gene families.</title>
        <authorList>
            <person name="Schwarz E.M."/>
            <person name="Hu Y."/>
            <person name="Antoshechkin I."/>
            <person name="Miller M.M."/>
            <person name="Sternberg P.W."/>
            <person name="Aroian R.V."/>
        </authorList>
    </citation>
    <scope>NUCLEOTIDE SEQUENCE</scope>
    <source>
        <strain evidence="2">HY135</strain>
    </source>
</reference>